<feature type="binding site" evidence="6">
    <location>
        <position position="42"/>
    </location>
    <ligand>
        <name>ATP</name>
        <dbReference type="ChEBI" id="CHEBI:30616"/>
    </ligand>
</feature>
<dbReference type="Ensembl" id="ENSDLAT00005040588.2">
    <property type="protein sequence ID" value="ENSDLAP00005038022.2"/>
    <property type="gene ID" value="ENSDLAG00005016958.2"/>
</dbReference>
<dbReference type="PANTHER" id="PTHR24347">
    <property type="entry name" value="SERINE/THREONINE-PROTEIN KINASE"/>
    <property type="match status" value="1"/>
</dbReference>
<dbReference type="SUPFAM" id="SSF56112">
    <property type="entry name" value="Protein kinase-like (PK-like)"/>
    <property type="match status" value="1"/>
</dbReference>
<dbReference type="FunFam" id="3.30.200.20:FF:000315">
    <property type="entry name" value="Calcium-dependent protein kinase 3"/>
    <property type="match status" value="1"/>
</dbReference>
<proteinExistence type="inferred from homology"/>
<keyword evidence="2" id="KW-0808">Transferase</keyword>
<keyword evidence="5 6" id="KW-0067">ATP-binding</keyword>
<feature type="domain" description="Protein kinase" evidence="8">
    <location>
        <begin position="13"/>
        <end position="267"/>
    </location>
</feature>
<evidence type="ECO:0000313" key="10">
    <source>
        <dbReference type="Proteomes" id="UP000694389"/>
    </source>
</evidence>
<keyword evidence="3 6" id="KW-0547">Nucleotide-binding</keyword>
<dbReference type="InterPro" id="IPR017441">
    <property type="entry name" value="Protein_kinase_ATP_BS"/>
</dbReference>
<comment type="similarity">
    <text evidence="7">Belongs to the protein kinase superfamily.</text>
</comment>
<evidence type="ECO:0000313" key="9">
    <source>
        <dbReference type="Ensembl" id="ENSDLAP00005038022.2"/>
    </source>
</evidence>
<dbReference type="GO" id="GO:0004674">
    <property type="term" value="F:protein serine/threonine kinase activity"/>
    <property type="evidence" value="ECO:0007669"/>
    <property type="project" value="UniProtKB-KW"/>
</dbReference>
<keyword evidence="10" id="KW-1185">Reference proteome</keyword>
<evidence type="ECO:0000256" key="1">
    <source>
        <dbReference type="ARBA" id="ARBA00022527"/>
    </source>
</evidence>
<accession>A0A8C4H6L6</accession>
<keyword evidence="4" id="KW-0418">Kinase</keyword>
<evidence type="ECO:0000256" key="5">
    <source>
        <dbReference type="ARBA" id="ARBA00022840"/>
    </source>
</evidence>
<gene>
    <name evidence="9" type="primary">stk33</name>
</gene>
<evidence type="ECO:0000256" key="7">
    <source>
        <dbReference type="RuleBase" id="RU000304"/>
    </source>
</evidence>
<dbReference type="PROSITE" id="PS00107">
    <property type="entry name" value="PROTEIN_KINASE_ATP"/>
    <property type="match status" value="1"/>
</dbReference>
<dbReference type="GeneTree" id="ENSGT00940000159050"/>
<protein>
    <submittedName>
        <fullName evidence="9">Serine/threonine kinase 33</fullName>
    </submittedName>
</protein>
<evidence type="ECO:0000259" key="8">
    <source>
        <dbReference type="PROSITE" id="PS50011"/>
    </source>
</evidence>
<evidence type="ECO:0000256" key="3">
    <source>
        <dbReference type="ARBA" id="ARBA00022741"/>
    </source>
</evidence>
<organism evidence="9 10">
    <name type="scientific">Dicentrarchus labrax</name>
    <name type="common">European seabass</name>
    <name type="synonym">Morone labrax</name>
    <dbReference type="NCBI Taxonomy" id="13489"/>
    <lineage>
        <taxon>Eukaryota</taxon>
        <taxon>Metazoa</taxon>
        <taxon>Chordata</taxon>
        <taxon>Craniata</taxon>
        <taxon>Vertebrata</taxon>
        <taxon>Euteleostomi</taxon>
        <taxon>Actinopterygii</taxon>
        <taxon>Neopterygii</taxon>
        <taxon>Teleostei</taxon>
        <taxon>Neoteleostei</taxon>
        <taxon>Acanthomorphata</taxon>
        <taxon>Eupercaria</taxon>
        <taxon>Moronidae</taxon>
        <taxon>Dicentrarchus</taxon>
    </lineage>
</organism>
<keyword evidence="1 7" id="KW-0723">Serine/threonine-protein kinase</keyword>
<dbReference type="PROSITE" id="PS00108">
    <property type="entry name" value="PROTEIN_KINASE_ST"/>
    <property type="match status" value="1"/>
</dbReference>
<dbReference type="Pfam" id="PF00069">
    <property type="entry name" value="Pkinase"/>
    <property type="match status" value="1"/>
</dbReference>
<reference evidence="9" key="1">
    <citation type="submission" date="2025-08" db="UniProtKB">
        <authorList>
            <consortium name="Ensembl"/>
        </authorList>
    </citation>
    <scope>IDENTIFICATION</scope>
</reference>
<dbReference type="InterPro" id="IPR008271">
    <property type="entry name" value="Ser/Thr_kinase_AS"/>
</dbReference>
<dbReference type="GO" id="GO:0005524">
    <property type="term" value="F:ATP binding"/>
    <property type="evidence" value="ECO:0007669"/>
    <property type="project" value="UniProtKB-UniRule"/>
</dbReference>
<dbReference type="FunFam" id="1.10.510.10:FF:000571">
    <property type="entry name" value="Maternal embryonic leucine zipper kinase"/>
    <property type="match status" value="1"/>
</dbReference>
<dbReference type="PROSITE" id="PS50011">
    <property type="entry name" value="PROTEIN_KINASE_DOM"/>
    <property type="match status" value="1"/>
</dbReference>
<evidence type="ECO:0000256" key="6">
    <source>
        <dbReference type="PROSITE-ProRule" id="PRU10141"/>
    </source>
</evidence>
<name>A0A8C4H6L6_DICLA</name>
<sequence length="375" mass="42470">MRLQNDADLREIYKFGRKLGQGSFGVVYEATHIETQTKWAIKEVCRPVAGSSKVKMLGHEINILKQVNHAHIIHLHEVYETAKMIYLVTELCVGGELKQLLQQKKFFTEDETRHIIYSLADAVVYLHKRDIVHRDLKLENILLKNSLEEDDNGRINIKVTDFGLSVQTGGVGIENIMTEACGTLTYMAPEMMSGRGYSQWCDVWSIGVVMYMLLCGEPPFEKLFIDTNKLTDWLESVSTAKILLTCLLKVDPAYRMSANQLLENPWIKGDNTVSVPSNVLEMMHNHHEQEERTKTLEDVSLTSSDDTLDPLLVPGAASTETDSNCRIHAKLSHERDSSFCPPATSTKRVLYVWFTTALQQADLTVFVLCLYMAPK</sequence>
<evidence type="ECO:0000256" key="4">
    <source>
        <dbReference type="ARBA" id="ARBA00022777"/>
    </source>
</evidence>
<dbReference type="AlphaFoldDB" id="A0A8C4H6L6"/>
<reference evidence="9" key="2">
    <citation type="submission" date="2025-09" db="UniProtKB">
        <authorList>
            <consortium name="Ensembl"/>
        </authorList>
    </citation>
    <scope>IDENTIFICATION</scope>
</reference>
<dbReference type="Gene3D" id="1.10.510.10">
    <property type="entry name" value="Transferase(Phosphotransferase) domain 1"/>
    <property type="match status" value="1"/>
</dbReference>
<dbReference type="SMART" id="SM00220">
    <property type="entry name" value="S_TKc"/>
    <property type="match status" value="1"/>
</dbReference>
<dbReference type="InterPro" id="IPR011009">
    <property type="entry name" value="Kinase-like_dom_sf"/>
</dbReference>
<dbReference type="InterPro" id="IPR000719">
    <property type="entry name" value="Prot_kinase_dom"/>
</dbReference>
<dbReference type="Proteomes" id="UP000694389">
    <property type="component" value="Unassembled WGS sequence"/>
</dbReference>
<evidence type="ECO:0000256" key="2">
    <source>
        <dbReference type="ARBA" id="ARBA00022679"/>
    </source>
</evidence>